<name>A0AAW0I630_MYOGA</name>
<dbReference type="Proteomes" id="UP001488838">
    <property type="component" value="Unassembled WGS sequence"/>
</dbReference>
<dbReference type="InterPro" id="IPR035979">
    <property type="entry name" value="RBD_domain_sf"/>
</dbReference>
<evidence type="ECO:0000313" key="3">
    <source>
        <dbReference type="Proteomes" id="UP001488838"/>
    </source>
</evidence>
<evidence type="ECO:0000313" key="2">
    <source>
        <dbReference type="EMBL" id="KAK7809724.1"/>
    </source>
</evidence>
<feature type="region of interest" description="Disordered" evidence="1">
    <location>
        <begin position="1"/>
        <end position="29"/>
    </location>
</feature>
<comment type="caution">
    <text evidence="2">The sequence shown here is derived from an EMBL/GenBank/DDBJ whole genome shotgun (WGS) entry which is preliminary data.</text>
</comment>
<proteinExistence type="predicted"/>
<evidence type="ECO:0000256" key="1">
    <source>
        <dbReference type="SAM" id="MobiDB-lite"/>
    </source>
</evidence>
<dbReference type="SUPFAM" id="SSF54928">
    <property type="entry name" value="RNA-binding domain, RBD"/>
    <property type="match status" value="1"/>
</dbReference>
<keyword evidence="3" id="KW-1185">Reference proteome</keyword>
<accession>A0AAW0I630</accession>
<dbReference type="EMBL" id="JBBHLL010000214">
    <property type="protein sequence ID" value="KAK7809724.1"/>
    <property type="molecule type" value="Genomic_DNA"/>
</dbReference>
<feature type="compositionally biased region" description="Basic and acidic residues" evidence="1">
    <location>
        <begin position="1"/>
        <end position="10"/>
    </location>
</feature>
<dbReference type="AlphaFoldDB" id="A0AAW0I630"/>
<organism evidence="2 3">
    <name type="scientific">Myodes glareolus</name>
    <name type="common">Bank vole</name>
    <name type="synonym">Clethrionomys glareolus</name>
    <dbReference type="NCBI Taxonomy" id="447135"/>
    <lineage>
        <taxon>Eukaryota</taxon>
        <taxon>Metazoa</taxon>
        <taxon>Chordata</taxon>
        <taxon>Craniata</taxon>
        <taxon>Vertebrata</taxon>
        <taxon>Euteleostomi</taxon>
        <taxon>Mammalia</taxon>
        <taxon>Eutheria</taxon>
        <taxon>Euarchontoglires</taxon>
        <taxon>Glires</taxon>
        <taxon>Rodentia</taxon>
        <taxon>Myomorpha</taxon>
        <taxon>Muroidea</taxon>
        <taxon>Cricetidae</taxon>
        <taxon>Arvicolinae</taxon>
        <taxon>Myodes</taxon>
    </lineage>
</organism>
<dbReference type="GO" id="GO:0003676">
    <property type="term" value="F:nucleic acid binding"/>
    <property type="evidence" value="ECO:0007669"/>
    <property type="project" value="InterPro"/>
</dbReference>
<feature type="region of interest" description="Disordered" evidence="1">
    <location>
        <begin position="285"/>
        <end position="367"/>
    </location>
</feature>
<protein>
    <submittedName>
        <fullName evidence="2">Uncharacterized protein</fullName>
    </submittedName>
</protein>
<sequence>MAVGPRDTDGSKIPIDSDTDPGPPEDVTNQEVHDLLNDCELKYYLVDKYKGTAFVTLLNGEQAEAAIKAFHQSCLRERELSVQLQPTDALLCVAKLLPSLTQAQFEELVRRFGSLERCFLVVDHLPPGFNDVDALRQGLSAVYNPSFCWLACGQDGQLKALQYWSMRQQRADDLALGASHLRVSFCAPGPPGRSMLAALIAAQATALNQHSCLSQTSCSCWTIQAHLPPSSCCSILCYMRCQWQAGPFACASFMPLLSGPALSTALLQLAPHTQSQKKPEILEDSPLGTLQAGPQPVNSLLGELSAGQGGGLAPELPPCLGKSQPLLPPLMGPSWDDREPMSLVPSASQLTPSPSPVGLRGSSLRDL</sequence>
<gene>
    <name evidence="2" type="ORF">U0070_010520</name>
</gene>
<reference evidence="2 3" key="1">
    <citation type="journal article" date="2023" name="bioRxiv">
        <title>Conserved and derived expression patterns and positive selection on dental genes reveal complex evolutionary context of ever-growing rodent molars.</title>
        <authorList>
            <person name="Calamari Z.T."/>
            <person name="Song A."/>
            <person name="Cohen E."/>
            <person name="Akter M."/>
            <person name="Roy R.D."/>
            <person name="Hallikas O."/>
            <person name="Christensen M.M."/>
            <person name="Li P."/>
            <person name="Marangoni P."/>
            <person name="Jernvall J."/>
            <person name="Klein O.D."/>
        </authorList>
    </citation>
    <scope>NUCLEOTIDE SEQUENCE [LARGE SCALE GENOMIC DNA]</scope>
    <source>
        <strain evidence="2">V071</strain>
    </source>
</reference>
<dbReference type="InterPro" id="IPR012677">
    <property type="entry name" value="Nucleotide-bd_a/b_plait_sf"/>
</dbReference>
<dbReference type="Gene3D" id="3.30.70.330">
    <property type="match status" value="2"/>
</dbReference>